<sequence length="135" mass="15272">MARREARKRALEILYQIDITGQSLIECEDNVKKAGKEIPEFTSRIVKGTFEHEQAINEQINIAADRWTLDRMPLLDRNILRMAIYEILFEEDVPVSVAINEAVELAKVYGTPDSSKFVNGVLGNVAKKVAKPKTK</sequence>
<dbReference type="GO" id="GO:0005829">
    <property type="term" value="C:cytosol"/>
    <property type="evidence" value="ECO:0007669"/>
    <property type="project" value="TreeGrafter"/>
</dbReference>
<keyword evidence="3" id="KW-0694">RNA-binding</keyword>
<name>A0A0F9UVE4_9ZZZZ</name>
<gene>
    <name evidence="7" type="ORF">LCGC14_0484400</name>
</gene>
<keyword evidence="2" id="KW-0889">Transcription antitermination</keyword>
<organism evidence="7">
    <name type="scientific">marine sediment metagenome</name>
    <dbReference type="NCBI Taxonomy" id="412755"/>
    <lineage>
        <taxon>unclassified sequences</taxon>
        <taxon>metagenomes</taxon>
        <taxon>ecological metagenomes</taxon>
    </lineage>
</organism>
<dbReference type="GO" id="GO:0003723">
    <property type="term" value="F:RNA binding"/>
    <property type="evidence" value="ECO:0007669"/>
    <property type="project" value="UniProtKB-KW"/>
</dbReference>
<evidence type="ECO:0000256" key="1">
    <source>
        <dbReference type="ARBA" id="ARBA00005952"/>
    </source>
</evidence>
<feature type="domain" description="NusB/RsmB/TIM44" evidence="6">
    <location>
        <begin position="4"/>
        <end position="127"/>
    </location>
</feature>
<dbReference type="EMBL" id="LAZR01000533">
    <property type="protein sequence ID" value="KKN65131.1"/>
    <property type="molecule type" value="Genomic_DNA"/>
</dbReference>
<dbReference type="SUPFAM" id="SSF48013">
    <property type="entry name" value="NusB-like"/>
    <property type="match status" value="1"/>
</dbReference>
<dbReference type="NCBIfam" id="TIGR01951">
    <property type="entry name" value="nusB"/>
    <property type="match status" value="1"/>
</dbReference>
<evidence type="ECO:0000256" key="5">
    <source>
        <dbReference type="ARBA" id="ARBA00023163"/>
    </source>
</evidence>
<comment type="caution">
    <text evidence="7">The sequence shown here is derived from an EMBL/GenBank/DDBJ whole genome shotgun (WGS) entry which is preliminary data.</text>
</comment>
<evidence type="ECO:0000256" key="2">
    <source>
        <dbReference type="ARBA" id="ARBA00022814"/>
    </source>
</evidence>
<dbReference type="PANTHER" id="PTHR11078:SF3">
    <property type="entry name" value="ANTITERMINATION NUSB DOMAIN-CONTAINING PROTEIN"/>
    <property type="match status" value="1"/>
</dbReference>
<comment type="similarity">
    <text evidence="1">Belongs to the NusB family.</text>
</comment>
<keyword evidence="5" id="KW-0804">Transcription</keyword>
<dbReference type="GO" id="GO:0031564">
    <property type="term" value="P:transcription antitermination"/>
    <property type="evidence" value="ECO:0007669"/>
    <property type="project" value="UniProtKB-KW"/>
</dbReference>
<dbReference type="InterPro" id="IPR011605">
    <property type="entry name" value="NusB_fam"/>
</dbReference>
<dbReference type="InterPro" id="IPR035926">
    <property type="entry name" value="NusB-like_sf"/>
</dbReference>
<dbReference type="GO" id="GO:0006353">
    <property type="term" value="P:DNA-templated transcription termination"/>
    <property type="evidence" value="ECO:0007669"/>
    <property type="project" value="InterPro"/>
</dbReference>
<keyword evidence="4" id="KW-0805">Transcription regulation</keyword>
<proteinExistence type="inferred from homology"/>
<dbReference type="Gene3D" id="1.10.940.10">
    <property type="entry name" value="NusB-like"/>
    <property type="match status" value="1"/>
</dbReference>
<evidence type="ECO:0000259" key="6">
    <source>
        <dbReference type="Pfam" id="PF01029"/>
    </source>
</evidence>
<accession>A0A0F9UVE4</accession>
<dbReference type="HAMAP" id="MF_00073">
    <property type="entry name" value="NusB"/>
    <property type="match status" value="1"/>
</dbReference>
<evidence type="ECO:0000256" key="3">
    <source>
        <dbReference type="ARBA" id="ARBA00022884"/>
    </source>
</evidence>
<dbReference type="Pfam" id="PF01029">
    <property type="entry name" value="NusB"/>
    <property type="match status" value="1"/>
</dbReference>
<dbReference type="AlphaFoldDB" id="A0A0F9UVE4"/>
<dbReference type="PANTHER" id="PTHR11078">
    <property type="entry name" value="N UTILIZATION SUBSTANCE PROTEIN B-RELATED"/>
    <property type="match status" value="1"/>
</dbReference>
<reference evidence="7" key="1">
    <citation type="journal article" date="2015" name="Nature">
        <title>Complex archaea that bridge the gap between prokaryotes and eukaryotes.</title>
        <authorList>
            <person name="Spang A."/>
            <person name="Saw J.H."/>
            <person name="Jorgensen S.L."/>
            <person name="Zaremba-Niedzwiedzka K."/>
            <person name="Martijn J."/>
            <person name="Lind A.E."/>
            <person name="van Eijk R."/>
            <person name="Schleper C."/>
            <person name="Guy L."/>
            <person name="Ettema T.J."/>
        </authorList>
    </citation>
    <scope>NUCLEOTIDE SEQUENCE</scope>
</reference>
<protein>
    <recommendedName>
        <fullName evidence="6">NusB/RsmB/TIM44 domain-containing protein</fullName>
    </recommendedName>
</protein>
<evidence type="ECO:0000313" key="7">
    <source>
        <dbReference type="EMBL" id="KKN65131.1"/>
    </source>
</evidence>
<dbReference type="CDD" id="cd00619">
    <property type="entry name" value="Terminator_NusB"/>
    <property type="match status" value="1"/>
</dbReference>
<dbReference type="InterPro" id="IPR006027">
    <property type="entry name" value="NusB_RsmB_TIM44"/>
</dbReference>
<evidence type="ECO:0000256" key="4">
    <source>
        <dbReference type="ARBA" id="ARBA00023015"/>
    </source>
</evidence>